<organism evidence="5 6">
    <name type="scientific">Rhizophagus clarus</name>
    <dbReference type="NCBI Taxonomy" id="94130"/>
    <lineage>
        <taxon>Eukaryota</taxon>
        <taxon>Fungi</taxon>
        <taxon>Fungi incertae sedis</taxon>
        <taxon>Mucoromycota</taxon>
        <taxon>Glomeromycotina</taxon>
        <taxon>Glomeromycetes</taxon>
        <taxon>Glomerales</taxon>
        <taxon>Glomeraceae</taxon>
        <taxon>Rhizophagus</taxon>
    </lineage>
</organism>
<reference evidence="5" key="1">
    <citation type="submission" date="2019-10" db="EMBL/GenBank/DDBJ databases">
        <title>Conservation and host-specific expression of non-tandemly repeated heterogenous ribosome RNA gene in arbuscular mycorrhizal fungi.</title>
        <authorList>
            <person name="Maeda T."/>
            <person name="Kobayashi Y."/>
            <person name="Nakagawa T."/>
            <person name="Ezawa T."/>
            <person name="Yamaguchi K."/>
            <person name="Bino T."/>
            <person name="Nishimoto Y."/>
            <person name="Shigenobu S."/>
            <person name="Kawaguchi M."/>
        </authorList>
    </citation>
    <scope>NUCLEOTIDE SEQUENCE</scope>
    <source>
        <strain evidence="5">HR1</strain>
    </source>
</reference>
<dbReference type="SUPFAM" id="SSF58038">
    <property type="entry name" value="SNARE fusion complex"/>
    <property type="match status" value="1"/>
</dbReference>
<dbReference type="InterPro" id="IPR016444">
    <property type="entry name" value="Synaptobrevin/VAMP"/>
</dbReference>
<comment type="caution">
    <text evidence="5">The sequence shown here is derived from an EMBL/GenBank/DDBJ whole genome shotgun (WGS) entry which is preliminary data.</text>
</comment>
<evidence type="ECO:0000313" key="5">
    <source>
        <dbReference type="EMBL" id="GES78317.1"/>
    </source>
</evidence>
<dbReference type="PIRSF" id="PIRSF005409">
    <property type="entry name" value="Synaptobrevin_euk"/>
    <property type="match status" value="1"/>
</dbReference>
<name>A0A8H3L3Q5_9GLOM</name>
<keyword evidence="3" id="KW-1133">Transmembrane helix</keyword>
<feature type="transmembrane region" description="Helical" evidence="3">
    <location>
        <begin position="86"/>
        <end position="107"/>
    </location>
</feature>
<proteinExistence type="predicted"/>
<evidence type="ECO:0000256" key="1">
    <source>
        <dbReference type="PROSITE-ProRule" id="PRU00290"/>
    </source>
</evidence>
<evidence type="ECO:0000256" key="2">
    <source>
        <dbReference type="SAM" id="MobiDB-lite"/>
    </source>
</evidence>
<dbReference type="InterPro" id="IPR042855">
    <property type="entry name" value="V_SNARE_CC"/>
</dbReference>
<dbReference type="OrthoDB" id="190375at2759"/>
<keyword evidence="3" id="KW-0472">Membrane</keyword>
<dbReference type="PANTHER" id="PTHR45701">
    <property type="entry name" value="SYNAPTOBREVIN FAMILY MEMBER"/>
    <property type="match status" value="1"/>
</dbReference>
<evidence type="ECO:0000259" key="4">
    <source>
        <dbReference type="PROSITE" id="PS50892"/>
    </source>
</evidence>
<dbReference type="GO" id="GO:0016192">
    <property type="term" value="P:vesicle-mediated transport"/>
    <property type="evidence" value="ECO:0007669"/>
    <property type="project" value="InterPro"/>
</dbReference>
<gene>
    <name evidence="5" type="ORF">RCL2_000562500</name>
</gene>
<dbReference type="Pfam" id="PF00957">
    <property type="entry name" value="Synaptobrevin"/>
    <property type="match status" value="1"/>
</dbReference>
<feature type="compositionally biased region" description="Polar residues" evidence="2">
    <location>
        <begin position="1"/>
        <end position="21"/>
    </location>
</feature>
<protein>
    <submittedName>
        <fullName evidence="5">Vesicle-associated membrane protein 4</fullName>
    </submittedName>
</protein>
<feature type="region of interest" description="Disordered" evidence="2">
    <location>
        <begin position="1"/>
        <end position="22"/>
    </location>
</feature>
<keyword evidence="3" id="KW-0812">Transmembrane</keyword>
<dbReference type="Gene3D" id="1.20.5.110">
    <property type="match status" value="1"/>
</dbReference>
<sequence length="113" mass="12726">MDSQIYKISSKMSSEKASGQSKIEMVQAQIDSTKGEMQKTLQDLANRGKKLEELEEQTVMLSDSATVFKTSSSKVRRNMWWKNTKMTVILTITILLILAAIIVPTVLKFQGKI</sequence>
<dbReference type="EMBL" id="BLAL01000036">
    <property type="protein sequence ID" value="GES78317.1"/>
    <property type="molecule type" value="Genomic_DNA"/>
</dbReference>
<dbReference type="PRINTS" id="PR00219">
    <property type="entry name" value="SYNAPTOBREVN"/>
</dbReference>
<dbReference type="InterPro" id="IPR001388">
    <property type="entry name" value="Synaptobrevin-like"/>
</dbReference>
<dbReference type="Proteomes" id="UP000615446">
    <property type="component" value="Unassembled WGS sequence"/>
</dbReference>
<evidence type="ECO:0000256" key="3">
    <source>
        <dbReference type="SAM" id="Phobius"/>
    </source>
</evidence>
<dbReference type="PROSITE" id="PS50892">
    <property type="entry name" value="V_SNARE"/>
    <property type="match status" value="1"/>
</dbReference>
<evidence type="ECO:0000313" key="6">
    <source>
        <dbReference type="Proteomes" id="UP000615446"/>
    </source>
</evidence>
<accession>A0A8H3L3Q5</accession>
<keyword evidence="1" id="KW-0175">Coiled coil</keyword>
<dbReference type="AlphaFoldDB" id="A0A8H3L3Q5"/>
<feature type="domain" description="V-SNARE coiled-coil homology" evidence="4">
    <location>
        <begin position="22"/>
        <end position="82"/>
    </location>
</feature>
<dbReference type="GO" id="GO:0016020">
    <property type="term" value="C:membrane"/>
    <property type="evidence" value="ECO:0007669"/>
    <property type="project" value="InterPro"/>
</dbReference>